<protein>
    <submittedName>
        <fullName evidence="1">SUN domain-containing protein 2</fullName>
    </submittedName>
</protein>
<comment type="caution">
    <text evidence="1">The sequence shown here is derived from an EMBL/GenBank/DDBJ whole genome shotgun (WGS) entry which is preliminary data.</text>
</comment>
<name>A0ACB7F404_NIBAL</name>
<sequence>MLRRSLRLREGGYYNEEGTPSISYREMLNRVFQTRRRRDRALNREVSTELDHNQTRQTPCEEQTQTNTGEASFKMTALIMSGVLLLLLAFGETTAEAGTHLGRFIYERDGEAFQTFDLPNPDIEIFRYVRLEIENNWGNIDYTCIYSFRVHGNTPTY</sequence>
<gene>
    <name evidence="1" type="primary">SUN2</name>
    <name evidence="1" type="ORF">GBF38_011572</name>
</gene>
<dbReference type="EMBL" id="CM024806">
    <property type="protein sequence ID" value="KAG8008995.1"/>
    <property type="molecule type" value="Genomic_DNA"/>
</dbReference>
<organism evidence="1 2">
    <name type="scientific">Nibea albiflora</name>
    <name type="common">Yellow drum</name>
    <name type="synonym">Corvina albiflora</name>
    <dbReference type="NCBI Taxonomy" id="240163"/>
    <lineage>
        <taxon>Eukaryota</taxon>
        <taxon>Metazoa</taxon>
        <taxon>Chordata</taxon>
        <taxon>Craniata</taxon>
        <taxon>Vertebrata</taxon>
        <taxon>Euteleostomi</taxon>
        <taxon>Actinopterygii</taxon>
        <taxon>Neopterygii</taxon>
        <taxon>Teleostei</taxon>
        <taxon>Neoteleostei</taxon>
        <taxon>Acanthomorphata</taxon>
        <taxon>Eupercaria</taxon>
        <taxon>Sciaenidae</taxon>
        <taxon>Nibea</taxon>
    </lineage>
</organism>
<proteinExistence type="predicted"/>
<evidence type="ECO:0000313" key="2">
    <source>
        <dbReference type="Proteomes" id="UP000805704"/>
    </source>
</evidence>
<dbReference type="Proteomes" id="UP000805704">
    <property type="component" value="Chromosome 18"/>
</dbReference>
<reference evidence="1" key="1">
    <citation type="submission" date="2020-04" db="EMBL/GenBank/DDBJ databases">
        <title>A chromosome-scale assembly and high-density genetic map of the yellow drum (Nibea albiflora) genome.</title>
        <authorList>
            <person name="Xu D."/>
            <person name="Zhang W."/>
            <person name="Chen R."/>
            <person name="Tan P."/>
            <person name="Wang L."/>
            <person name="Song H."/>
            <person name="Tian L."/>
            <person name="Zhu Q."/>
            <person name="Wang B."/>
        </authorList>
    </citation>
    <scope>NUCLEOTIDE SEQUENCE</scope>
    <source>
        <strain evidence="1">ZJHYS-2018</strain>
    </source>
</reference>
<evidence type="ECO:0000313" key="1">
    <source>
        <dbReference type="EMBL" id="KAG8008995.1"/>
    </source>
</evidence>
<accession>A0ACB7F404</accession>
<keyword evidence="2" id="KW-1185">Reference proteome</keyword>